<dbReference type="Proteomes" id="UP001597427">
    <property type="component" value="Unassembled WGS sequence"/>
</dbReference>
<proteinExistence type="predicted"/>
<keyword evidence="3" id="KW-1185">Reference proteome</keyword>
<gene>
    <name evidence="2" type="ORF">ACFSR0_08950</name>
</gene>
<sequence length="37" mass="4663">MKKAHKIRIYPNSKQELQFQKTFGCVRFYWNFLLNQR</sequence>
<dbReference type="EMBL" id="JBHUMO010000053">
    <property type="protein sequence ID" value="MFD2729548.1"/>
    <property type="molecule type" value="Genomic_DNA"/>
</dbReference>
<protein>
    <submittedName>
        <fullName evidence="2">Helix-turn-helix domain-containing protein</fullName>
    </submittedName>
</protein>
<name>A0ABW5TLJ1_9ENTE</name>
<evidence type="ECO:0000259" key="1">
    <source>
        <dbReference type="Pfam" id="PF12323"/>
    </source>
</evidence>
<accession>A0ABW5TLJ1</accession>
<comment type="caution">
    <text evidence="2">The sequence shown here is derived from an EMBL/GenBank/DDBJ whole genome shotgun (WGS) entry which is preliminary data.</text>
</comment>
<feature type="domain" description="Transposase putative helix-turn-helix" evidence="1">
    <location>
        <begin position="1"/>
        <end position="37"/>
    </location>
</feature>
<dbReference type="RefSeq" id="WP_379982012.1">
    <property type="nucleotide sequence ID" value="NZ_JBHUMO010000053.1"/>
</dbReference>
<feature type="non-terminal residue" evidence="2">
    <location>
        <position position="37"/>
    </location>
</feature>
<organism evidence="2 3">
    <name type="scientific">Enterococcus camelliae</name>
    <dbReference type="NCBI Taxonomy" id="453959"/>
    <lineage>
        <taxon>Bacteria</taxon>
        <taxon>Bacillati</taxon>
        <taxon>Bacillota</taxon>
        <taxon>Bacilli</taxon>
        <taxon>Lactobacillales</taxon>
        <taxon>Enterococcaceae</taxon>
        <taxon>Enterococcus</taxon>
    </lineage>
</organism>
<dbReference type="Pfam" id="PF12323">
    <property type="entry name" value="HTH_OrfB_IS605"/>
    <property type="match status" value="1"/>
</dbReference>
<evidence type="ECO:0000313" key="2">
    <source>
        <dbReference type="EMBL" id="MFD2729548.1"/>
    </source>
</evidence>
<evidence type="ECO:0000313" key="3">
    <source>
        <dbReference type="Proteomes" id="UP001597427"/>
    </source>
</evidence>
<reference evidence="3" key="1">
    <citation type="journal article" date="2019" name="Int. J. Syst. Evol. Microbiol.">
        <title>The Global Catalogue of Microorganisms (GCM) 10K type strain sequencing project: providing services to taxonomists for standard genome sequencing and annotation.</title>
        <authorList>
            <consortium name="The Broad Institute Genomics Platform"/>
            <consortium name="The Broad Institute Genome Sequencing Center for Infectious Disease"/>
            <person name="Wu L."/>
            <person name="Ma J."/>
        </authorList>
    </citation>
    <scope>NUCLEOTIDE SEQUENCE [LARGE SCALE GENOMIC DNA]</scope>
    <source>
        <strain evidence="3">TISTR 932</strain>
    </source>
</reference>
<dbReference type="InterPro" id="IPR021027">
    <property type="entry name" value="Transposase_put_HTH"/>
</dbReference>